<evidence type="ECO:0000256" key="5">
    <source>
        <dbReference type="SAM" id="Phobius"/>
    </source>
</evidence>
<keyword evidence="7" id="KW-1185">Reference proteome</keyword>
<evidence type="ECO:0000256" key="1">
    <source>
        <dbReference type="ARBA" id="ARBA00004141"/>
    </source>
</evidence>
<dbReference type="Proteomes" id="UP000799538">
    <property type="component" value="Unassembled WGS sequence"/>
</dbReference>
<evidence type="ECO:0000256" key="2">
    <source>
        <dbReference type="ARBA" id="ARBA00022692"/>
    </source>
</evidence>
<dbReference type="PANTHER" id="PTHR16201">
    <property type="entry name" value="SEVEN TRANSMEMBRANE PROTEIN 1-RELATED"/>
    <property type="match status" value="1"/>
</dbReference>
<dbReference type="Pfam" id="PF04193">
    <property type="entry name" value="PQ-loop"/>
    <property type="match status" value="1"/>
</dbReference>
<keyword evidence="2 5" id="KW-0812">Transmembrane</keyword>
<dbReference type="OrthoDB" id="407617at2759"/>
<evidence type="ECO:0000256" key="4">
    <source>
        <dbReference type="ARBA" id="ARBA00023136"/>
    </source>
</evidence>
<feature type="transmembrane region" description="Helical" evidence="5">
    <location>
        <begin position="96"/>
        <end position="114"/>
    </location>
</feature>
<evidence type="ECO:0000313" key="7">
    <source>
        <dbReference type="Proteomes" id="UP000799538"/>
    </source>
</evidence>
<evidence type="ECO:0000313" key="6">
    <source>
        <dbReference type="EMBL" id="KAF2223835.1"/>
    </source>
</evidence>
<feature type="transmembrane region" description="Helical" evidence="5">
    <location>
        <begin position="188"/>
        <end position="213"/>
    </location>
</feature>
<feature type="non-terminal residue" evidence="6">
    <location>
        <position position="221"/>
    </location>
</feature>
<keyword evidence="3 5" id="KW-1133">Transmembrane helix</keyword>
<dbReference type="Gene3D" id="1.20.1280.290">
    <property type="match status" value="1"/>
</dbReference>
<dbReference type="InterPro" id="IPR051415">
    <property type="entry name" value="LAAT-1"/>
</dbReference>
<dbReference type="InterPro" id="IPR006603">
    <property type="entry name" value="PQ-loop_rpt"/>
</dbReference>
<feature type="transmembrane region" description="Helical" evidence="5">
    <location>
        <begin position="161"/>
        <end position="182"/>
    </location>
</feature>
<comment type="subcellular location">
    <subcellularLocation>
        <location evidence="1">Membrane</location>
        <topology evidence="1">Multi-pass membrane protein</topology>
    </subcellularLocation>
</comment>
<proteinExistence type="predicted"/>
<dbReference type="GO" id="GO:0016020">
    <property type="term" value="C:membrane"/>
    <property type="evidence" value="ECO:0007669"/>
    <property type="project" value="UniProtKB-SubCell"/>
</dbReference>
<feature type="transmembrane region" description="Helical" evidence="5">
    <location>
        <begin position="42"/>
        <end position="59"/>
    </location>
</feature>
<accession>A0A6A6GDN5</accession>
<feature type="transmembrane region" description="Helical" evidence="5">
    <location>
        <begin position="126"/>
        <end position="149"/>
    </location>
</feature>
<protein>
    <submittedName>
        <fullName evidence="6">PQ loop repeat-domain-containing protein</fullName>
    </submittedName>
</protein>
<dbReference type="PANTHER" id="PTHR16201:SF37">
    <property type="entry name" value="PQ-LOOP REPEAT-CONTAINING PROTEIN"/>
    <property type="match status" value="1"/>
</dbReference>
<keyword evidence="4 5" id="KW-0472">Membrane</keyword>
<dbReference type="EMBL" id="ML992506">
    <property type="protein sequence ID" value="KAF2223835.1"/>
    <property type="molecule type" value="Genomic_DNA"/>
</dbReference>
<name>A0A6A6GDN5_9PEZI</name>
<feature type="transmembrane region" description="Helical" evidence="5">
    <location>
        <begin position="6"/>
        <end position="30"/>
    </location>
</feature>
<organism evidence="6 7">
    <name type="scientific">Elsinoe ampelina</name>
    <dbReference type="NCBI Taxonomy" id="302913"/>
    <lineage>
        <taxon>Eukaryota</taxon>
        <taxon>Fungi</taxon>
        <taxon>Dikarya</taxon>
        <taxon>Ascomycota</taxon>
        <taxon>Pezizomycotina</taxon>
        <taxon>Dothideomycetes</taxon>
        <taxon>Dothideomycetidae</taxon>
        <taxon>Myriangiales</taxon>
        <taxon>Elsinoaceae</taxon>
        <taxon>Elsinoe</taxon>
    </lineage>
</organism>
<gene>
    <name evidence="6" type="ORF">BDZ85DRAFT_217856</name>
</gene>
<reference evidence="7" key="1">
    <citation type="journal article" date="2020" name="Stud. Mycol.">
        <title>101 Dothideomycetes genomes: A test case for predicting lifestyles and emergence of pathogens.</title>
        <authorList>
            <person name="Haridas S."/>
            <person name="Albert R."/>
            <person name="Binder M."/>
            <person name="Bloem J."/>
            <person name="LaButti K."/>
            <person name="Salamov A."/>
            <person name="Andreopoulos B."/>
            <person name="Baker S."/>
            <person name="Barry K."/>
            <person name="Bills G."/>
            <person name="Bluhm B."/>
            <person name="Cannon C."/>
            <person name="Castanera R."/>
            <person name="Culley D."/>
            <person name="Daum C."/>
            <person name="Ezra D."/>
            <person name="Gonzalez J."/>
            <person name="Henrissat B."/>
            <person name="Kuo A."/>
            <person name="Liang C."/>
            <person name="Lipzen A."/>
            <person name="Lutzoni F."/>
            <person name="Magnuson J."/>
            <person name="Mondo S."/>
            <person name="Nolan M."/>
            <person name="Ohm R."/>
            <person name="Pangilinan J."/>
            <person name="Park H.-J."/>
            <person name="Ramirez L."/>
            <person name="Alfaro M."/>
            <person name="Sun H."/>
            <person name="Tritt A."/>
            <person name="Yoshinaga Y."/>
            <person name="Zwiers L.-H."/>
            <person name="Turgeon B."/>
            <person name="Goodwin S."/>
            <person name="Spatafora J."/>
            <person name="Crous P."/>
            <person name="Grigoriev I."/>
        </authorList>
    </citation>
    <scope>NUCLEOTIDE SEQUENCE [LARGE SCALE GENOMIC DNA]</scope>
    <source>
        <strain evidence="7">CECT 20119</strain>
    </source>
</reference>
<sequence length="221" mass="24650">MNNPTAATILGTTSAVCWSIQLLPQILLNYRRHNATGLQPSMMLLWALAGVPLGVYNIVSSLSIALQIQAQILTSLSLVTWGQVYYYNHKWPKRKCLLSTLLLALLLGSTEYALTHLLRLSTRRSLTWPTTLMAVLAAALLAAGVLRHYWDMYLHRTVRGVSFLFCALDALGDLTAILSICFREDIEVLGIVIYGVELGLWCGVFVAGGVWNFREWVGRKR</sequence>
<dbReference type="SMART" id="SM00679">
    <property type="entry name" value="CTNS"/>
    <property type="match status" value="2"/>
</dbReference>
<dbReference type="AlphaFoldDB" id="A0A6A6GDN5"/>
<evidence type="ECO:0000256" key="3">
    <source>
        <dbReference type="ARBA" id="ARBA00022989"/>
    </source>
</evidence>